<dbReference type="Proteomes" id="UP000078559">
    <property type="component" value="Chromosome 7"/>
</dbReference>
<feature type="compositionally biased region" description="Polar residues" evidence="1">
    <location>
        <begin position="46"/>
        <end position="69"/>
    </location>
</feature>
<dbReference type="EMBL" id="CM003104">
    <property type="protein sequence ID" value="KUI71494.1"/>
    <property type="molecule type" value="Genomic_DNA"/>
</dbReference>
<feature type="compositionally biased region" description="Polar residues" evidence="1">
    <location>
        <begin position="12"/>
        <end position="22"/>
    </location>
</feature>
<organism evidence="2 3">
    <name type="scientific">Cytospora mali</name>
    <name type="common">Apple Valsa canker fungus</name>
    <name type="synonym">Valsa mali</name>
    <dbReference type="NCBI Taxonomy" id="578113"/>
    <lineage>
        <taxon>Eukaryota</taxon>
        <taxon>Fungi</taxon>
        <taxon>Dikarya</taxon>
        <taxon>Ascomycota</taxon>
        <taxon>Pezizomycotina</taxon>
        <taxon>Sordariomycetes</taxon>
        <taxon>Sordariomycetidae</taxon>
        <taxon>Diaporthales</taxon>
        <taxon>Cytosporaceae</taxon>
        <taxon>Cytospora</taxon>
    </lineage>
</organism>
<dbReference type="OrthoDB" id="2153176at2759"/>
<dbReference type="InterPro" id="IPR012469">
    <property type="entry name" value="DUF1688"/>
</dbReference>
<feature type="compositionally biased region" description="Low complexity" evidence="1">
    <location>
        <begin position="23"/>
        <end position="45"/>
    </location>
</feature>
<protein>
    <submittedName>
        <fullName evidence="2">Uracil catabolism protein 4</fullName>
    </submittedName>
</protein>
<dbReference type="AlphaFoldDB" id="A0A194W4V2"/>
<reference evidence="2" key="1">
    <citation type="submission" date="2014-12" db="EMBL/GenBank/DDBJ databases">
        <title>Genome Sequence of Valsa Canker Pathogens Uncovers a Specific Adaption of Colonization on Woody Bark.</title>
        <authorList>
            <person name="Yin Z."/>
            <person name="Liu H."/>
            <person name="Gao X."/>
            <person name="Li Z."/>
            <person name="Song N."/>
            <person name="Ke X."/>
            <person name="Dai Q."/>
            <person name="Wu Y."/>
            <person name="Sun Y."/>
            <person name="Xu J.-R."/>
            <person name="Kang Z.K."/>
            <person name="Wang L."/>
            <person name="Huang L."/>
        </authorList>
    </citation>
    <scope>NUCLEOTIDE SEQUENCE [LARGE SCALE GENOMIC DNA]</scope>
    <source>
        <strain evidence="2">03-8</strain>
    </source>
</reference>
<evidence type="ECO:0000313" key="3">
    <source>
        <dbReference type="Proteomes" id="UP000078559"/>
    </source>
</evidence>
<keyword evidence="3" id="KW-1185">Reference proteome</keyword>
<name>A0A194W4V2_CYTMA</name>
<dbReference type="PANTHER" id="PTHR31687:SF3">
    <property type="entry name" value="PROTEIN URG3"/>
    <property type="match status" value="1"/>
</dbReference>
<gene>
    <name evidence="2" type="ORF">VM1G_07062</name>
</gene>
<dbReference type="PANTHER" id="PTHR31687">
    <property type="match status" value="1"/>
</dbReference>
<feature type="compositionally biased region" description="Basic and acidic residues" evidence="1">
    <location>
        <begin position="1"/>
        <end position="11"/>
    </location>
</feature>
<dbReference type="Pfam" id="PF07958">
    <property type="entry name" value="DUF1688"/>
    <property type="match status" value="1"/>
</dbReference>
<sequence>MGLFSRKDKSSKGISSKPSLTTVQSQVSIESGSSSIKSPSGTFTSRALNRSSAGTNHTSAPQTPLTPFSPQVPKIDLPKPPDPDLDPAGYLKSLGSVRERSRVITSKALKNELNHFDVDMQKFPEVVSFVASIIKRDYDAPFTSIPAHGRHQHFCVGGRDRIAHLLSTWENLDTTEKCRRMIDLFLVSVLLDAGAGTQWSYKSTENGRIYKRSEGIAVASLEMFKTGVFSGDKSNKFQVDKEGLRSITVETMAKGLQSREGNEMAGLEGRTQLLVKLSDALDANKEFFGNDGRPGNMLDYLLAHPSTQASSMPIVPLPTLWNLLMSGLAPIWPQSRTAINGISLGDAWPCSSMPQPATSPTGAAPSFSPFPNTSTRSGPAAAWESILPFHKLTQWLTYSLMQPMQQLMKIHFAGQELLTGLPEYRNGGLFVDLGVMTLKPEDMERGLHNYKEYCLRTGDKGIEVAPMFEPSDDAVVEWRGVTVGLLDRLCVDVNQSLKHELAGHELSLAQVLEAGSWKGGREIAEINRPNTKEPPILIDSDGTVF</sequence>
<evidence type="ECO:0000313" key="2">
    <source>
        <dbReference type="EMBL" id="KUI71494.1"/>
    </source>
</evidence>
<proteinExistence type="predicted"/>
<accession>A0A194W4V2</accession>
<evidence type="ECO:0000256" key="1">
    <source>
        <dbReference type="SAM" id="MobiDB-lite"/>
    </source>
</evidence>
<feature type="region of interest" description="Disordered" evidence="1">
    <location>
        <begin position="1"/>
        <end position="88"/>
    </location>
</feature>